<dbReference type="InterPro" id="IPR007055">
    <property type="entry name" value="BON_dom"/>
</dbReference>
<proteinExistence type="predicted"/>
<dbReference type="Gene3D" id="3.30.1340.30">
    <property type="match status" value="1"/>
</dbReference>
<protein>
    <submittedName>
        <fullName evidence="2">Transport-associated domain protein</fullName>
    </submittedName>
</protein>
<accession>M5TVS6</accession>
<dbReference type="Proteomes" id="UP000011885">
    <property type="component" value="Unassembled WGS sequence"/>
</dbReference>
<keyword evidence="3" id="KW-1185">Reference proteome</keyword>
<dbReference type="AlphaFoldDB" id="M5TVS6"/>
<dbReference type="EMBL" id="ANOH01000371">
    <property type="protein sequence ID" value="EMI53154.1"/>
    <property type="molecule type" value="Genomic_DNA"/>
</dbReference>
<evidence type="ECO:0000259" key="1">
    <source>
        <dbReference type="Pfam" id="PF04972"/>
    </source>
</evidence>
<feature type="domain" description="BON" evidence="1">
    <location>
        <begin position="19"/>
        <end position="65"/>
    </location>
</feature>
<gene>
    <name evidence="2" type="ORF">RSSM_05409</name>
</gene>
<organism evidence="2 3">
    <name type="scientific">Rhodopirellula sallentina SM41</name>
    <dbReference type="NCBI Taxonomy" id="1263870"/>
    <lineage>
        <taxon>Bacteria</taxon>
        <taxon>Pseudomonadati</taxon>
        <taxon>Planctomycetota</taxon>
        <taxon>Planctomycetia</taxon>
        <taxon>Pirellulales</taxon>
        <taxon>Pirellulaceae</taxon>
        <taxon>Rhodopirellula</taxon>
    </lineage>
</organism>
<comment type="caution">
    <text evidence="2">The sequence shown here is derived from an EMBL/GenBank/DDBJ whole genome shotgun (WGS) entry which is preliminary data.</text>
</comment>
<reference evidence="2 3" key="1">
    <citation type="journal article" date="2013" name="Mar. Genomics">
        <title>Expression of sulfatases in Rhodopirellula baltica and the diversity of sulfatases in the genus Rhodopirellula.</title>
        <authorList>
            <person name="Wegner C.E."/>
            <person name="Richter-Heitmann T."/>
            <person name="Klindworth A."/>
            <person name="Klockow C."/>
            <person name="Richter M."/>
            <person name="Achstetter T."/>
            <person name="Glockner F.O."/>
            <person name="Harder J."/>
        </authorList>
    </citation>
    <scope>NUCLEOTIDE SEQUENCE [LARGE SCALE GENOMIC DNA]</scope>
    <source>
        <strain evidence="2 3">SM41</strain>
    </source>
</reference>
<dbReference type="Pfam" id="PF04972">
    <property type="entry name" value="BON"/>
    <property type="match status" value="1"/>
</dbReference>
<evidence type="ECO:0000313" key="3">
    <source>
        <dbReference type="Proteomes" id="UP000011885"/>
    </source>
</evidence>
<dbReference type="PATRIC" id="fig|1263870.3.peg.5736"/>
<name>M5TVS6_9BACT</name>
<sequence length="68" mass="7590">MELESAIAVLAQSSVAELRFLRVDEDEEAIHLSGSVRSFYHKQLAQEAVRPIAGDRLVINRVNVRADV</sequence>
<evidence type="ECO:0000313" key="2">
    <source>
        <dbReference type="EMBL" id="EMI53154.1"/>
    </source>
</evidence>